<proteinExistence type="predicted"/>
<evidence type="ECO:0000259" key="1">
    <source>
        <dbReference type="Pfam" id="PF06985"/>
    </source>
</evidence>
<accession>A0ABR3YQR0</accession>
<reference evidence="2 3" key="1">
    <citation type="journal article" date="2024" name="IMA Fungus">
        <title>IMA Genome - F19 : A genome assembly and annotation guide to empower mycologists, including annotated draft genome sequences of Ceratocystis pirilliformis, Diaporthe australafricana, Fusarium ophioides, Paecilomyces lecythidis, and Sporothrix stenoceras.</title>
        <authorList>
            <person name="Aylward J."/>
            <person name="Wilson A.M."/>
            <person name="Visagie C.M."/>
            <person name="Spraker J."/>
            <person name="Barnes I."/>
            <person name="Buitendag C."/>
            <person name="Ceriani C."/>
            <person name="Del Mar Angel L."/>
            <person name="du Plessis D."/>
            <person name="Fuchs T."/>
            <person name="Gasser K."/>
            <person name="Kramer D."/>
            <person name="Li W."/>
            <person name="Munsamy K."/>
            <person name="Piso A."/>
            <person name="Price J.L."/>
            <person name="Sonnekus B."/>
            <person name="Thomas C."/>
            <person name="van der Nest A."/>
            <person name="van Dijk A."/>
            <person name="van Heerden A."/>
            <person name="van Vuuren N."/>
            <person name="Yilmaz N."/>
            <person name="Duong T.A."/>
            <person name="van der Merwe N.A."/>
            <person name="Wingfield M.J."/>
            <person name="Wingfield B.D."/>
        </authorList>
    </citation>
    <scope>NUCLEOTIDE SEQUENCE [LARGE SCALE GENOMIC DNA]</scope>
    <source>
        <strain evidence="2 3">CMW 5346</strain>
    </source>
</reference>
<evidence type="ECO:0000313" key="3">
    <source>
        <dbReference type="Proteomes" id="UP001583186"/>
    </source>
</evidence>
<dbReference type="Proteomes" id="UP001583186">
    <property type="component" value="Unassembled WGS sequence"/>
</dbReference>
<organism evidence="2 3">
    <name type="scientific">Sporothrix stenoceras</name>
    <dbReference type="NCBI Taxonomy" id="5173"/>
    <lineage>
        <taxon>Eukaryota</taxon>
        <taxon>Fungi</taxon>
        <taxon>Dikarya</taxon>
        <taxon>Ascomycota</taxon>
        <taxon>Pezizomycotina</taxon>
        <taxon>Sordariomycetes</taxon>
        <taxon>Sordariomycetidae</taxon>
        <taxon>Ophiostomatales</taxon>
        <taxon>Ophiostomataceae</taxon>
        <taxon>Sporothrix</taxon>
    </lineage>
</organism>
<dbReference type="EMBL" id="JAWCUI010000063">
    <property type="protein sequence ID" value="KAL1890330.1"/>
    <property type="molecule type" value="Genomic_DNA"/>
</dbReference>
<sequence length="683" mass="76682">MAYEYSLLNESNSEIRLLTLFPGLFHFPLRGRLDVCRLVKDKETPPYEALSYHWSDPAPAASIWIDGLELPIARNLDVALRHLRYVGQLRVFWVDAVCINQKDVAERNRHLLAVNAVYEQAHRVVGWLGPGNSETDAILAAVGATESPAIFGARPRPTSAPISTASHPLNQRPDPDRNVVDINLDCILARPWWRRLWAVQEFVLAAKDPLIICGFKEVAWPLLQLAVREYDEQPRCRGRDVDDDVENENKTVGATYASRFGYFRQEVQTEKKWAEKWHAHAINIPEEDRLFIAPGGLVGRDDNPHALDLTHVLQNSVYFETTDPRDRIYACLGLMASSVRRALAPDYNKSVLQVYTDMSQQILATPKERFFSFFSFAQLAGDSGGQKSKDDNWPSWVPDWSQSHMTSGTPRDPIVYMDIYWYCDLGPRRRPVTIREEAVEEAIDKRNRLGGIDRSETSSRLVCSVAGFVFDTVDSAVQLQSKGDLVRQIVGPLHNMVRAADAKPLDPDHLFAPLQRDTDLVVMIGGGNPCLVTPPKHSSALLREQAELYGITLPPRYDVKNDKNEKDGKVDKGGSVVKRDSLYLVRDNRWEFAPTRWFFTTNLGFTGICVEQVVDGDVVTVIPGERVPIVLRPQPLLSKVSLKSSGTLYSVVGAAHVGAIQCNDLIRELCSSGKMNEVVFDLV</sequence>
<dbReference type="PANTHER" id="PTHR24148">
    <property type="entry name" value="ANKYRIN REPEAT DOMAIN-CONTAINING PROTEIN 39 HOMOLOG-RELATED"/>
    <property type="match status" value="1"/>
</dbReference>
<dbReference type="PANTHER" id="PTHR24148:SF64">
    <property type="entry name" value="HETEROKARYON INCOMPATIBILITY DOMAIN-CONTAINING PROTEIN"/>
    <property type="match status" value="1"/>
</dbReference>
<name>A0ABR3YQR0_9PEZI</name>
<protein>
    <recommendedName>
        <fullName evidence="1">Heterokaryon incompatibility domain-containing protein</fullName>
    </recommendedName>
</protein>
<comment type="caution">
    <text evidence="2">The sequence shown here is derived from an EMBL/GenBank/DDBJ whole genome shotgun (WGS) entry which is preliminary data.</text>
</comment>
<keyword evidence="3" id="KW-1185">Reference proteome</keyword>
<feature type="domain" description="Heterokaryon incompatibility" evidence="1">
    <location>
        <begin position="47"/>
        <end position="201"/>
    </location>
</feature>
<dbReference type="InterPro" id="IPR052895">
    <property type="entry name" value="HetReg/Transcr_Mod"/>
</dbReference>
<evidence type="ECO:0000313" key="2">
    <source>
        <dbReference type="EMBL" id="KAL1890330.1"/>
    </source>
</evidence>
<gene>
    <name evidence="2" type="ORF">Sste5346_008332</name>
</gene>
<dbReference type="Pfam" id="PF06985">
    <property type="entry name" value="HET"/>
    <property type="match status" value="1"/>
</dbReference>
<dbReference type="InterPro" id="IPR010730">
    <property type="entry name" value="HET"/>
</dbReference>